<dbReference type="RefSeq" id="XP_016238656.1">
    <property type="nucleotide sequence ID" value="XM_016377086.1"/>
</dbReference>
<evidence type="ECO:0000256" key="1">
    <source>
        <dbReference type="ARBA" id="ARBA00001974"/>
    </source>
</evidence>
<dbReference type="VEuPathDB" id="FungiDB:PV08_02728"/>
<dbReference type="GeneID" id="27329811"/>
<evidence type="ECO:0000313" key="7">
    <source>
        <dbReference type="EMBL" id="KIW18440.1"/>
    </source>
</evidence>
<dbReference type="OrthoDB" id="415825at2759"/>
<dbReference type="Proteomes" id="UP000053328">
    <property type="component" value="Unassembled WGS sequence"/>
</dbReference>
<dbReference type="EMBL" id="KN847493">
    <property type="protein sequence ID" value="KIW18440.1"/>
    <property type="molecule type" value="Genomic_DNA"/>
</dbReference>
<dbReference type="GO" id="GO:0016491">
    <property type="term" value="F:oxidoreductase activity"/>
    <property type="evidence" value="ECO:0007669"/>
    <property type="project" value="UniProtKB-KW"/>
</dbReference>
<accession>A0A0D2BIN9</accession>
<dbReference type="PROSITE" id="PS51387">
    <property type="entry name" value="FAD_PCMH"/>
    <property type="match status" value="1"/>
</dbReference>
<evidence type="ECO:0000259" key="6">
    <source>
        <dbReference type="PROSITE" id="PS51387"/>
    </source>
</evidence>
<dbReference type="STRING" id="91928.A0A0D2BIN9"/>
<dbReference type="InterPro" id="IPR036318">
    <property type="entry name" value="FAD-bd_PCMH-like_sf"/>
</dbReference>
<organism evidence="7 8">
    <name type="scientific">Exophiala spinifera</name>
    <dbReference type="NCBI Taxonomy" id="91928"/>
    <lineage>
        <taxon>Eukaryota</taxon>
        <taxon>Fungi</taxon>
        <taxon>Dikarya</taxon>
        <taxon>Ascomycota</taxon>
        <taxon>Pezizomycotina</taxon>
        <taxon>Eurotiomycetes</taxon>
        <taxon>Chaetothyriomycetidae</taxon>
        <taxon>Chaetothyriales</taxon>
        <taxon>Herpotrichiellaceae</taxon>
        <taxon>Exophiala</taxon>
    </lineage>
</organism>
<dbReference type="HOGENOM" id="CLU_018354_9_1_1"/>
<evidence type="ECO:0000256" key="3">
    <source>
        <dbReference type="ARBA" id="ARBA00022630"/>
    </source>
</evidence>
<dbReference type="PANTHER" id="PTHR42973">
    <property type="entry name" value="BINDING OXIDOREDUCTASE, PUTATIVE (AFU_ORTHOLOGUE AFUA_1G17690)-RELATED"/>
    <property type="match status" value="1"/>
</dbReference>
<dbReference type="GO" id="GO:0071949">
    <property type="term" value="F:FAD binding"/>
    <property type="evidence" value="ECO:0007669"/>
    <property type="project" value="InterPro"/>
</dbReference>
<dbReference type="AlphaFoldDB" id="A0A0D2BIN9"/>
<keyword evidence="5" id="KW-0560">Oxidoreductase</keyword>
<keyword evidence="3" id="KW-0285">Flavoprotein</keyword>
<sequence>MGSTQESLPIIWRHETSEAEYEQATVGRVFNMRRPTRRPLAVVHAANESHIVTAVKLAIQQKCRVAVRSGGHSWAAWSVREDSILIDLGNYHHIELDEANHTVCVSPSTTGKTLNGLLKEKGLMFAGGHCPDVGLGGFLLQGGMGWNCKNWGWACEQLFAIDAVNSQGELVHCNTTENSDLFWCARGAGPGFPAVVTKFYLHVRPAPTHMLSTVLFYPLSKYHEVMEWVIKTSKGYDKDTEIVSVAATPPAELGITQPCITPLFVTFKNSEEEAKAALKIANETRPAGALHELINHPTNLAEQYKNQAEANPENHRYCAENAYISNDADVPAVLERAFTTLPTSKAFSLWYAMYPCSRRQLPDMALSMATDHYFALYTVWEDASDDARCRKWVKDIMTDVERHSDGSYLGDSDFQIRRTKFWKSENGTRLMELRRKLDPTGLICGYLDEDDRSGTDGLPNQQEWRELHSSI</sequence>
<dbReference type="SUPFAM" id="SSF56176">
    <property type="entry name" value="FAD-binding/transporter-associated domain-like"/>
    <property type="match status" value="1"/>
</dbReference>
<comment type="similarity">
    <text evidence="2">Belongs to the oxygen-dependent FAD-linked oxidoreductase family.</text>
</comment>
<proteinExistence type="inferred from homology"/>
<evidence type="ECO:0000256" key="4">
    <source>
        <dbReference type="ARBA" id="ARBA00022827"/>
    </source>
</evidence>
<evidence type="ECO:0000313" key="8">
    <source>
        <dbReference type="Proteomes" id="UP000053328"/>
    </source>
</evidence>
<comment type="cofactor">
    <cofactor evidence="1">
        <name>FAD</name>
        <dbReference type="ChEBI" id="CHEBI:57692"/>
    </cofactor>
</comment>
<keyword evidence="4" id="KW-0274">FAD</keyword>
<dbReference type="PANTHER" id="PTHR42973:SF39">
    <property type="entry name" value="FAD-BINDING PCMH-TYPE DOMAIN-CONTAINING PROTEIN"/>
    <property type="match status" value="1"/>
</dbReference>
<dbReference type="InterPro" id="IPR050416">
    <property type="entry name" value="FAD-linked_Oxidoreductase"/>
</dbReference>
<dbReference type="Gene3D" id="3.40.462.20">
    <property type="match status" value="1"/>
</dbReference>
<dbReference type="Gene3D" id="3.30.465.10">
    <property type="match status" value="1"/>
</dbReference>
<dbReference type="InterPro" id="IPR016169">
    <property type="entry name" value="FAD-bd_PCMH_sub2"/>
</dbReference>
<keyword evidence="8" id="KW-1185">Reference proteome</keyword>
<dbReference type="Pfam" id="PF01565">
    <property type="entry name" value="FAD_binding_4"/>
    <property type="match status" value="1"/>
</dbReference>
<gene>
    <name evidence="7" type="ORF">PV08_02728</name>
</gene>
<dbReference type="InterPro" id="IPR016167">
    <property type="entry name" value="FAD-bd_PCMH_sub1"/>
</dbReference>
<protein>
    <recommendedName>
        <fullName evidence="6">FAD-binding PCMH-type domain-containing protein</fullName>
    </recommendedName>
</protein>
<evidence type="ECO:0000256" key="2">
    <source>
        <dbReference type="ARBA" id="ARBA00005466"/>
    </source>
</evidence>
<dbReference type="InterPro" id="IPR016166">
    <property type="entry name" value="FAD-bd_PCMH"/>
</dbReference>
<feature type="domain" description="FAD-binding PCMH-type" evidence="6">
    <location>
        <begin position="35"/>
        <end position="206"/>
    </location>
</feature>
<name>A0A0D2BIN9_9EURO</name>
<dbReference type="InterPro" id="IPR006094">
    <property type="entry name" value="Oxid_FAD_bind_N"/>
</dbReference>
<dbReference type="Gene3D" id="3.30.43.10">
    <property type="entry name" value="Uridine Diphospho-n-acetylenolpyruvylglucosamine Reductase, domain 2"/>
    <property type="match status" value="1"/>
</dbReference>
<evidence type="ECO:0000256" key="5">
    <source>
        <dbReference type="ARBA" id="ARBA00023002"/>
    </source>
</evidence>
<reference evidence="7 8" key="1">
    <citation type="submission" date="2015-01" db="EMBL/GenBank/DDBJ databases">
        <title>The Genome Sequence of Exophiala spinifera CBS89968.</title>
        <authorList>
            <consortium name="The Broad Institute Genomics Platform"/>
            <person name="Cuomo C."/>
            <person name="de Hoog S."/>
            <person name="Gorbushina A."/>
            <person name="Stielow B."/>
            <person name="Teixiera M."/>
            <person name="Abouelleil A."/>
            <person name="Chapman S.B."/>
            <person name="Priest M."/>
            <person name="Young S.K."/>
            <person name="Wortman J."/>
            <person name="Nusbaum C."/>
            <person name="Birren B."/>
        </authorList>
    </citation>
    <scope>NUCLEOTIDE SEQUENCE [LARGE SCALE GENOMIC DNA]</scope>
    <source>
        <strain evidence="7 8">CBS 89968</strain>
    </source>
</reference>